<dbReference type="Gramene" id="TVU35176">
    <property type="protein sequence ID" value="TVU35176"/>
    <property type="gene ID" value="EJB05_17053"/>
</dbReference>
<gene>
    <name evidence="1" type="ORF">EJB05_17053</name>
</gene>
<organism evidence="1 2">
    <name type="scientific">Eragrostis curvula</name>
    <name type="common">weeping love grass</name>
    <dbReference type="NCBI Taxonomy" id="38414"/>
    <lineage>
        <taxon>Eukaryota</taxon>
        <taxon>Viridiplantae</taxon>
        <taxon>Streptophyta</taxon>
        <taxon>Embryophyta</taxon>
        <taxon>Tracheophyta</taxon>
        <taxon>Spermatophyta</taxon>
        <taxon>Magnoliopsida</taxon>
        <taxon>Liliopsida</taxon>
        <taxon>Poales</taxon>
        <taxon>Poaceae</taxon>
        <taxon>PACMAD clade</taxon>
        <taxon>Chloridoideae</taxon>
        <taxon>Eragrostideae</taxon>
        <taxon>Eragrostidinae</taxon>
        <taxon>Eragrostis</taxon>
    </lineage>
</organism>
<keyword evidence="2" id="KW-1185">Reference proteome</keyword>
<evidence type="ECO:0000313" key="1">
    <source>
        <dbReference type="EMBL" id="TVU35176.1"/>
    </source>
</evidence>
<dbReference type="Proteomes" id="UP000324897">
    <property type="component" value="Unassembled WGS sequence"/>
</dbReference>
<protein>
    <submittedName>
        <fullName evidence="1">Uncharacterized protein</fullName>
    </submittedName>
</protein>
<accession>A0A5J9VHU3</accession>
<dbReference type="EMBL" id="RWGY01000009">
    <property type="protein sequence ID" value="TVU35176.1"/>
    <property type="molecule type" value="Genomic_DNA"/>
</dbReference>
<dbReference type="AlphaFoldDB" id="A0A5J9VHU3"/>
<name>A0A5J9VHU3_9POAL</name>
<evidence type="ECO:0000313" key="2">
    <source>
        <dbReference type="Proteomes" id="UP000324897"/>
    </source>
</evidence>
<sequence length="80" mass="8737">MDDCGTALLLNHSSVPRIVRKPLRCQAGPTRPFPRCAPWGIHWVPPTAGCVGTAGGQKFNGVVFPLSMQHIMIKQAFVLR</sequence>
<reference evidence="1 2" key="1">
    <citation type="journal article" date="2019" name="Sci. Rep.">
        <title>A high-quality genome of Eragrostis curvula grass provides insights into Poaceae evolution and supports new strategies to enhance forage quality.</title>
        <authorList>
            <person name="Carballo J."/>
            <person name="Santos B.A.C.M."/>
            <person name="Zappacosta D."/>
            <person name="Garbus I."/>
            <person name="Selva J.P."/>
            <person name="Gallo C.A."/>
            <person name="Diaz A."/>
            <person name="Albertini E."/>
            <person name="Caccamo M."/>
            <person name="Echenique V."/>
        </authorList>
    </citation>
    <scope>NUCLEOTIDE SEQUENCE [LARGE SCALE GENOMIC DNA]</scope>
    <source>
        <strain evidence="2">cv. Victoria</strain>
        <tissue evidence="1">Leaf</tissue>
    </source>
</reference>
<proteinExistence type="predicted"/>
<comment type="caution">
    <text evidence="1">The sequence shown here is derived from an EMBL/GenBank/DDBJ whole genome shotgun (WGS) entry which is preliminary data.</text>
</comment>